<evidence type="ECO:0000313" key="2">
    <source>
        <dbReference type="EMBL" id="KFD55167.1"/>
    </source>
</evidence>
<reference evidence="2 3" key="1">
    <citation type="journal article" date="2014" name="Nat. Genet.">
        <title>Genome and transcriptome of the porcine whipworm Trichuris suis.</title>
        <authorList>
            <person name="Jex A.R."/>
            <person name="Nejsum P."/>
            <person name="Schwarz E.M."/>
            <person name="Hu L."/>
            <person name="Young N.D."/>
            <person name="Hall R.S."/>
            <person name="Korhonen P.K."/>
            <person name="Liao S."/>
            <person name="Thamsborg S."/>
            <person name="Xia J."/>
            <person name="Xu P."/>
            <person name="Wang S."/>
            <person name="Scheerlinck J.P."/>
            <person name="Hofmann A."/>
            <person name="Sternberg P.W."/>
            <person name="Wang J."/>
            <person name="Gasser R.B."/>
        </authorList>
    </citation>
    <scope>NUCLEOTIDE SEQUENCE [LARGE SCALE GENOMIC DNA]</scope>
    <source>
        <strain evidence="2">DCEP-RM93M</strain>
    </source>
</reference>
<proteinExistence type="predicted"/>
<feature type="chain" id="PRO_5001795203" evidence="1">
    <location>
        <begin position="28"/>
        <end position="102"/>
    </location>
</feature>
<organism evidence="2 3">
    <name type="scientific">Trichuris suis</name>
    <name type="common">pig whipworm</name>
    <dbReference type="NCBI Taxonomy" id="68888"/>
    <lineage>
        <taxon>Eukaryota</taxon>
        <taxon>Metazoa</taxon>
        <taxon>Ecdysozoa</taxon>
        <taxon>Nematoda</taxon>
        <taxon>Enoplea</taxon>
        <taxon>Dorylaimia</taxon>
        <taxon>Trichinellida</taxon>
        <taxon>Trichuridae</taxon>
        <taxon>Trichuris</taxon>
    </lineage>
</organism>
<gene>
    <name evidence="2" type="ORF">M513_03808</name>
</gene>
<sequence length="102" mass="11696">MNREEGATEKCYIFSSILLLLLREALNIFDSSESYGFADCKKPKCSMDSCQLYHSIVGSMTVMVKDPQIDQMLRDFTTAREQLQPTSTFSTLPKIRKITDMR</sequence>
<keyword evidence="3" id="KW-1185">Reference proteome</keyword>
<accession>A0A085MD71</accession>
<protein>
    <submittedName>
        <fullName evidence="2">Uncharacterized protein</fullName>
    </submittedName>
</protein>
<dbReference type="Proteomes" id="UP000030764">
    <property type="component" value="Unassembled WGS sequence"/>
</dbReference>
<name>A0A085MD71_9BILA</name>
<evidence type="ECO:0000256" key="1">
    <source>
        <dbReference type="SAM" id="SignalP"/>
    </source>
</evidence>
<dbReference type="EMBL" id="KL363201">
    <property type="protein sequence ID" value="KFD55167.1"/>
    <property type="molecule type" value="Genomic_DNA"/>
</dbReference>
<feature type="signal peptide" evidence="1">
    <location>
        <begin position="1"/>
        <end position="27"/>
    </location>
</feature>
<evidence type="ECO:0000313" key="3">
    <source>
        <dbReference type="Proteomes" id="UP000030764"/>
    </source>
</evidence>
<keyword evidence="1" id="KW-0732">Signal</keyword>
<dbReference type="AlphaFoldDB" id="A0A085MD71"/>